<organism evidence="1 2">
    <name type="scientific">Vibrio bivalvicida</name>
    <dbReference type="NCBI Taxonomy" id="1276888"/>
    <lineage>
        <taxon>Bacteria</taxon>
        <taxon>Pseudomonadati</taxon>
        <taxon>Pseudomonadota</taxon>
        <taxon>Gammaproteobacteria</taxon>
        <taxon>Vibrionales</taxon>
        <taxon>Vibrionaceae</taxon>
        <taxon>Vibrio</taxon>
        <taxon>Vibrio oreintalis group</taxon>
    </lineage>
</organism>
<protein>
    <recommendedName>
        <fullName evidence="3">DUF1223 domain-containing protein</fullName>
    </recommendedName>
</protein>
<sequence length="233" mass="26429">MTALIALSVISTVSAGQIWVNDGKPAQVVELFTSEGCSSCPPADKYISKLERRVDLWDEVIPVVYHVDYWDYLGWKDKFSKPEFSQLQRLYHAYDLVDSVYTPGFVVDGEEWRGFFNWVNRELPDNIQPAAKRLTLVRKGNSFELKYDDSAAMLDATIVFISNDQTTVIRAGENRGKTLEHDFIALARSQSRSDEGRWHFTYEGEMSEVDAVAAWVTPVGSFERIQTVAGTIE</sequence>
<dbReference type="EMBL" id="LLEI02000015">
    <property type="protein sequence ID" value="OAJ95798.1"/>
    <property type="molecule type" value="Genomic_DNA"/>
</dbReference>
<evidence type="ECO:0000313" key="1">
    <source>
        <dbReference type="EMBL" id="OAJ95798.1"/>
    </source>
</evidence>
<proteinExistence type="predicted"/>
<accession>A0A177Y4K1</accession>
<evidence type="ECO:0000313" key="2">
    <source>
        <dbReference type="Proteomes" id="UP000078406"/>
    </source>
</evidence>
<comment type="caution">
    <text evidence="1">The sequence shown here is derived from an EMBL/GenBank/DDBJ whole genome shotgun (WGS) entry which is preliminary data.</text>
</comment>
<reference evidence="1 2" key="1">
    <citation type="journal article" date="2016" name="Syst. Appl. Microbiol.">
        <title>Vibrio bivalvicida sp. nov., a novel larval pathogen for bivalve molluscs reared in a hatchery.</title>
        <authorList>
            <person name="Dubert J."/>
            <person name="Romalde J.L."/>
            <person name="Prado S."/>
            <person name="Barja J.L."/>
        </authorList>
    </citation>
    <scope>NUCLEOTIDE SEQUENCE [LARGE SCALE GENOMIC DNA]</scope>
    <source>
        <strain evidence="1 2">605</strain>
    </source>
</reference>
<dbReference type="InterPro" id="IPR036249">
    <property type="entry name" value="Thioredoxin-like_sf"/>
</dbReference>
<dbReference type="Proteomes" id="UP000078406">
    <property type="component" value="Unassembled WGS sequence"/>
</dbReference>
<evidence type="ECO:0008006" key="3">
    <source>
        <dbReference type="Google" id="ProtNLM"/>
    </source>
</evidence>
<dbReference type="RefSeq" id="WP_054962856.1">
    <property type="nucleotide sequence ID" value="NZ_LLEI02000015.1"/>
</dbReference>
<dbReference type="Pfam" id="PF06764">
    <property type="entry name" value="DUF1223"/>
    <property type="match status" value="1"/>
</dbReference>
<dbReference type="SUPFAM" id="SSF52833">
    <property type="entry name" value="Thioredoxin-like"/>
    <property type="match status" value="1"/>
</dbReference>
<dbReference type="PANTHER" id="PTHR36057:SF1">
    <property type="entry name" value="LIPOPROTEIN LIPID ATTACHMENT SITE-LIKE PROTEIN, PUTATIVE (DUF1223)-RELATED"/>
    <property type="match status" value="1"/>
</dbReference>
<gene>
    <name evidence="1" type="ORF">APB76_02570</name>
</gene>
<name>A0A177Y4K1_9VIBR</name>
<dbReference type="AlphaFoldDB" id="A0A177Y4K1"/>
<dbReference type="InterPro" id="IPR010634">
    <property type="entry name" value="DUF1223"/>
</dbReference>
<dbReference type="PANTHER" id="PTHR36057">
    <property type="match status" value="1"/>
</dbReference>